<keyword evidence="1" id="KW-1133">Transmembrane helix</keyword>
<gene>
    <name evidence="4" type="ORF">DFW101_2841</name>
</gene>
<protein>
    <submittedName>
        <fullName evidence="4">Glycosyl transferase family 2</fullName>
    </submittedName>
</protein>
<dbReference type="Pfam" id="PF00535">
    <property type="entry name" value="Glycos_transf_2"/>
    <property type="match status" value="1"/>
</dbReference>
<sequence length="386" mass="41993">MTVNPRVCLLIPVYNHGATLRAVVERALAVVPHVLVVDDGSTDGGPATLADLPVDLVTHRNNRGKGAAIMTGAAWAVSLGYTHVVTLDADGQHDPRDANTFLPVIQAEPAAIVVGARDFNTLNVPGASRFGRRFSNFWLRVQTGQVLDDVQSGFRAYPLAVLQALDLGETRYSFEVEVLVKAAWAGFLLREVPISVFYPPREARVSHFNAFMDNVRISLLNTKLTARAMMPMPQRKLCLDDQGSVSAIHPLKSLRLLLAQKETPMNLARSAAFGCLVGALPLPGLSCMIILLASGWLRLNKYAALAANQLCIPPFVQAACVLTGYFLRHGRFLTEYSVKTLGYQAGQRLFEWVLGSLVVAPTLAMAVGLLVFLLALPVRRSLEEKS</sequence>
<evidence type="ECO:0000313" key="5">
    <source>
        <dbReference type="Proteomes" id="UP000004662"/>
    </source>
</evidence>
<dbReference type="PANTHER" id="PTHR48090:SF7">
    <property type="entry name" value="RFBJ PROTEIN"/>
    <property type="match status" value="1"/>
</dbReference>
<evidence type="ECO:0000259" key="2">
    <source>
        <dbReference type="Pfam" id="PF00535"/>
    </source>
</evidence>
<dbReference type="InterPro" id="IPR001173">
    <property type="entry name" value="Glyco_trans_2-like"/>
</dbReference>
<dbReference type="RefSeq" id="WP_009182204.1">
    <property type="nucleotide sequence ID" value="NZ_CM001368.1"/>
</dbReference>
<dbReference type="InterPro" id="IPR050256">
    <property type="entry name" value="Glycosyltransferase_2"/>
</dbReference>
<evidence type="ECO:0000259" key="3">
    <source>
        <dbReference type="Pfam" id="PF09835"/>
    </source>
</evidence>
<keyword evidence="1" id="KW-0472">Membrane</keyword>
<feature type="transmembrane region" description="Helical" evidence="1">
    <location>
        <begin position="271"/>
        <end position="293"/>
    </location>
</feature>
<accession>G7QBI1</accession>
<dbReference type="GO" id="GO:0016740">
    <property type="term" value="F:transferase activity"/>
    <property type="evidence" value="ECO:0007669"/>
    <property type="project" value="UniProtKB-KW"/>
</dbReference>
<dbReference type="InterPro" id="IPR018639">
    <property type="entry name" value="DUF2062"/>
</dbReference>
<feature type="transmembrane region" description="Helical" evidence="1">
    <location>
        <begin position="352"/>
        <end position="376"/>
    </location>
</feature>
<dbReference type="eggNOG" id="COG3216">
    <property type="taxonomic scope" value="Bacteria"/>
</dbReference>
<dbReference type="InterPro" id="IPR029044">
    <property type="entry name" value="Nucleotide-diphossugar_trans"/>
</dbReference>
<keyword evidence="1" id="KW-0812">Transmembrane</keyword>
<dbReference type="Gene3D" id="3.90.550.10">
    <property type="entry name" value="Spore Coat Polysaccharide Biosynthesis Protein SpsA, Chain A"/>
    <property type="match status" value="1"/>
</dbReference>
<dbReference type="Proteomes" id="UP000004662">
    <property type="component" value="Chromosome"/>
</dbReference>
<dbReference type="SUPFAM" id="SSF53448">
    <property type="entry name" value="Nucleotide-diphospho-sugar transferases"/>
    <property type="match status" value="1"/>
</dbReference>
<dbReference type="HOGENOM" id="CLU_041539_0_0_7"/>
<dbReference type="PANTHER" id="PTHR48090">
    <property type="entry name" value="UNDECAPRENYL-PHOSPHATE 4-DEOXY-4-FORMAMIDO-L-ARABINOSE TRANSFERASE-RELATED"/>
    <property type="match status" value="1"/>
</dbReference>
<feature type="transmembrane region" description="Helical" evidence="1">
    <location>
        <begin position="305"/>
        <end position="327"/>
    </location>
</feature>
<keyword evidence="5" id="KW-1185">Reference proteome</keyword>
<proteinExistence type="predicted"/>
<dbReference type="CDD" id="cd04179">
    <property type="entry name" value="DPM_DPG-synthase_like"/>
    <property type="match status" value="1"/>
</dbReference>
<feature type="domain" description="DUF2062" evidence="3">
    <location>
        <begin position="257"/>
        <end position="374"/>
    </location>
</feature>
<dbReference type="OrthoDB" id="9810303at2"/>
<dbReference type="Pfam" id="PF09835">
    <property type="entry name" value="DUF2062"/>
    <property type="match status" value="1"/>
</dbReference>
<evidence type="ECO:0000256" key="1">
    <source>
        <dbReference type="SAM" id="Phobius"/>
    </source>
</evidence>
<dbReference type="STRING" id="694327.DFW101_2841"/>
<organism evidence="4 5">
    <name type="scientific">Solidesulfovibrio carbinoliphilus subsp. oakridgensis</name>
    <dbReference type="NCBI Taxonomy" id="694327"/>
    <lineage>
        <taxon>Bacteria</taxon>
        <taxon>Pseudomonadati</taxon>
        <taxon>Thermodesulfobacteriota</taxon>
        <taxon>Desulfovibrionia</taxon>
        <taxon>Desulfovibrionales</taxon>
        <taxon>Desulfovibrionaceae</taxon>
        <taxon>Solidesulfovibrio</taxon>
    </lineage>
</organism>
<feature type="domain" description="Glycosyltransferase 2-like" evidence="2">
    <location>
        <begin position="9"/>
        <end position="131"/>
    </location>
</feature>
<reference evidence="5" key="1">
    <citation type="journal article" date="2015" name="Genome Announc.">
        <title>High-Quality Draft Genome Sequence of Desulfovibrio carbinoliphilus FW-101-2B, an Organic Acid-Oxidizing Sulfate-Reducing Bacterium Isolated from Uranium(VI)-Contaminated Groundwater.</title>
        <authorList>
            <person name="Ramsay B.D."/>
            <person name="Hwang C."/>
            <person name="Woo H.L."/>
            <person name="Carroll S.L."/>
            <person name="Lucas S."/>
            <person name="Han J."/>
            <person name="Lapidus A.L."/>
            <person name="Cheng J.F."/>
            <person name="Goodwin L.A."/>
            <person name="Pitluck S."/>
            <person name="Peters L."/>
            <person name="Chertkov O."/>
            <person name="Held B."/>
            <person name="Detter J.C."/>
            <person name="Han C.S."/>
            <person name="Tapia R."/>
            <person name="Land M.L."/>
            <person name="Hauser L.J."/>
            <person name="Kyrpides N.C."/>
            <person name="Ivanova N.N."/>
            <person name="Mikhailova N."/>
            <person name="Pagani I."/>
            <person name="Woyke T."/>
            <person name="Arkin A.P."/>
            <person name="Dehal P."/>
            <person name="Chivian D."/>
            <person name="Criddle C.S."/>
            <person name="Wu W."/>
            <person name="Chakraborty R."/>
            <person name="Hazen T.C."/>
            <person name="Fields M.W."/>
        </authorList>
    </citation>
    <scope>NUCLEOTIDE SEQUENCE [LARGE SCALE GENOMIC DNA]</scope>
    <source>
        <strain evidence="5">FW-101-2B</strain>
    </source>
</reference>
<name>G7QBI1_9BACT</name>
<keyword evidence="4" id="KW-0808">Transferase</keyword>
<dbReference type="AlphaFoldDB" id="G7QBI1"/>
<evidence type="ECO:0000313" key="4">
    <source>
        <dbReference type="EMBL" id="EHJ48844.1"/>
    </source>
</evidence>
<dbReference type="eggNOG" id="COG1216">
    <property type="taxonomic scope" value="Bacteria"/>
</dbReference>
<dbReference type="EMBL" id="CM001368">
    <property type="protein sequence ID" value="EHJ48844.1"/>
    <property type="molecule type" value="Genomic_DNA"/>
</dbReference>